<feature type="transmembrane region" description="Helical" evidence="2">
    <location>
        <begin position="356"/>
        <end position="375"/>
    </location>
</feature>
<sequence>MVHLINFEIKKILNKKRNIVTVGLFFIIVILFILLYSSNEKMFDNSMVLNMDKNIESVEEALVRIEDEILKLPDNKNLQEIAMDYKEEIDILKEMKIYYNNNEWNKYLEVRIKSNEILLENIRSNKVITGREIDDIKMEIEVDKLLLDKGIKPIYTDVSMEGFNFIKIFLNGALILMIMVLVIFISSDVMSSEFQSNTYKLLFTQPISKRKILLSKIIAAVVVTNVIVFFIIGTLFFILGITKGFGAINYPIIFYHAGNIEYIEVGKYIMVGLTLLSVLITLTSVLSIFISSLNKRTNTSMILTVIILISLYFISDIGLIKNIAHMNPFTYLQIGEVLQGNLANILDNTNITIQNGLLSSSILFFVLLITNIYLFDKSNIAL</sequence>
<feature type="coiled-coil region" evidence="1">
    <location>
        <begin position="48"/>
        <end position="95"/>
    </location>
</feature>
<dbReference type="AlphaFoldDB" id="A0A6I1MPV4"/>
<keyword evidence="1" id="KW-0175">Coiled coil</keyword>
<dbReference type="RefSeq" id="WP_152891663.1">
    <property type="nucleotide sequence ID" value="NZ_WHJC01000335.1"/>
</dbReference>
<keyword evidence="2" id="KW-0472">Membrane</keyword>
<dbReference type="PANTHER" id="PTHR37305">
    <property type="entry name" value="INTEGRAL MEMBRANE PROTEIN-RELATED"/>
    <property type="match status" value="1"/>
</dbReference>
<dbReference type="OrthoDB" id="2024038at2"/>
<proteinExistence type="predicted"/>
<reference evidence="3 4" key="1">
    <citation type="submission" date="2019-10" db="EMBL/GenBank/DDBJ databases">
        <title>The Genome Sequence of Clostridium tarantellae Isolated from Fish Brain.</title>
        <authorList>
            <person name="Bano L."/>
            <person name="Kiel M."/>
            <person name="Sales G."/>
            <person name="Doxey A.C."/>
            <person name="Mansfield M.J."/>
            <person name="Schiavone M."/>
            <person name="Rossetto O."/>
            <person name="Pirazzini M."/>
            <person name="Dobrindt U."/>
            <person name="Montecucco C."/>
        </authorList>
    </citation>
    <scope>NUCLEOTIDE SEQUENCE [LARGE SCALE GENOMIC DNA]</scope>
    <source>
        <strain evidence="3 4">DSM 3997</strain>
    </source>
</reference>
<evidence type="ECO:0000256" key="1">
    <source>
        <dbReference type="SAM" id="Coils"/>
    </source>
</evidence>
<keyword evidence="2" id="KW-1133">Transmembrane helix</keyword>
<organism evidence="3 4">
    <name type="scientific">Clostridium tarantellae</name>
    <dbReference type="NCBI Taxonomy" id="39493"/>
    <lineage>
        <taxon>Bacteria</taxon>
        <taxon>Bacillati</taxon>
        <taxon>Bacillota</taxon>
        <taxon>Clostridia</taxon>
        <taxon>Eubacteriales</taxon>
        <taxon>Clostridiaceae</taxon>
        <taxon>Clostridium</taxon>
    </lineage>
</organism>
<dbReference type="GO" id="GO:0005886">
    <property type="term" value="C:plasma membrane"/>
    <property type="evidence" value="ECO:0007669"/>
    <property type="project" value="UniProtKB-SubCell"/>
</dbReference>
<evidence type="ECO:0000313" key="4">
    <source>
        <dbReference type="Proteomes" id="UP000430345"/>
    </source>
</evidence>
<protein>
    <submittedName>
        <fullName evidence="3">ABC transporter permease subunit</fullName>
    </submittedName>
</protein>
<keyword evidence="2" id="KW-0812">Transmembrane</keyword>
<feature type="transmembrane region" description="Helical" evidence="2">
    <location>
        <begin position="217"/>
        <end position="241"/>
    </location>
</feature>
<comment type="caution">
    <text evidence="3">The sequence shown here is derived from an EMBL/GenBank/DDBJ whole genome shotgun (WGS) entry which is preliminary data.</text>
</comment>
<dbReference type="PANTHER" id="PTHR37305:SF1">
    <property type="entry name" value="MEMBRANE PROTEIN"/>
    <property type="match status" value="1"/>
</dbReference>
<feature type="transmembrane region" description="Helical" evidence="2">
    <location>
        <begin position="165"/>
        <end position="185"/>
    </location>
</feature>
<name>A0A6I1MPV4_9CLOT</name>
<keyword evidence="4" id="KW-1185">Reference proteome</keyword>
<dbReference type="GO" id="GO:0140359">
    <property type="term" value="F:ABC-type transporter activity"/>
    <property type="evidence" value="ECO:0007669"/>
    <property type="project" value="InterPro"/>
</dbReference>
<dbReference type="Proteomes" id="UP000430345">
    <property type="component" value="Unassembled WGS sequence"/>
</dbReference>
<feature type="transmembrane region" description="Helical" evidence="2">
    <location>
        <begin position="268"/>
        <end position="290"/>
    </location>
</feature>
<evidence type="ECO:0000313" key="3">
    <source>
        <dbReference type="EMBL" id="MPQ44843.1"/>
    </source>
</evidence>
<accession>A0A6I1MPV4</accession>
<feature type="transmembrane region" description="Helical" evidence="2">
    <location>
        <begin position="302"/>
        <end position="320"/>
    </location>
</feature>
<feature type="transmembrane region" description="Helical" evidence="2">
    <location>
        <begin position="19"/>
        <end position="37"/>
    </location>
</feature>
<dbReference type="Pfam" id="PF12679">
    <property type="entry name" value="ABC2_membrane_2"/>
    <property type="match status" value="1"/>
</dbReference>
<dbReference type="EMBL" id="WHJC01000335">
    <property type="protein sequence ID" value="MPQ44843.1"/>
    <property type="molecule type" value="Genomic_DNA"/>
</dbReference>
<evidence type="ECO:0000256" key="2">
    <source>
        <dbReference type="SAM" id="Phobius"/>
    </source>
</evidence>
<gene>
    <name evidence="3" type="ORF">GBZ86_13970</name>
</gene>